<comment type="caution">
    <text evidence="1">The sequence shown here is derived from an EMBL/GenBank/DDBJ whole genome shotgun (WGS) entry which is preliminary data.</text>
</comment>
<dbReference type="EMBL" id="MOOB01000026">
    <property type="protein sequence ID" value="OQE84822.1"/>
    <property type="molecule type" value="Genomic_DNA"/>
</dbReference>
<sequence>MSSSEVPCPACKWTPDQQRRCAYQSSVRLFHRAHDRGYWCLGSKLLLKERGKEPPSHEVINIHFIKENTTIPVPNRAGVDRGREIFPDRRAGAWGYQYLGQLRSFHSAKMESLHGQPLWCPRLFNDDDLGVTHGPLSTADELWDGLARSLSNKVPEVVKLRLRDRMPSPRPIVDPVKFELSGLIDWQGSGYYPVWWEFMGASFGFGEDDLEWKRLLLGNMTNQKEARTWFLEFRSFDSRVGDGIQKHD</sequence>
<dbReference type="AlphaFoldDB" id="A0A1V6YCF2"/>
<reference evidence="2" key="1">
    <citation type="journal article" date="2017" name="Nat. Microbiol.">
        <title>Global analysis of biosynthetic gene clusters reveals vast potential of secondary metabolite production in Penicillium species.</title>
        <authorList>
            <person name="Nielsen J.C."/>
            <person name="Grijseels S."/>
            <person name="Prigent S."/>
            <person name="Ji B."/>
            <person name="Dainat J."/>
            <person name="Nielsen K.F."/>
            <person name="Frisvad J.C."/>
            <person name="Workman M."/>
            <person name="Nielsen J."/>
        </authorList>
    </citation>
    <scope>NUCLEOTIDE SEQUENCE [LARGE SCALE GENOMIC DNA]</scope>
    <source>
        <strain evidence="2">IBT 13039</strain>
    </source>
</reference>
<gene>
    <name evidence="1" type="ORF">PENNAL_c0026G04198</name>
</gene>
<accession>A0A1V6YCF2</accession>
<evidence type="ECO:0000313" key="1">
    <source>
        <dbReference type="EMBL" id="OQE84822.1"/>
    </source>
</evidence>
<keyword evidence="2" id="KW-1185">Reference proteome</keyword>
<name>A0A1V6YCF2_PENNA</name>
<dbReference type="OMA" id="HSAKMES"/>
<organism evidence="1 2">
    <name type="scientific">Penicillium nalgiovense</name>
    <dbReference type="NCBI Taxonomy" id="60175"/>
    <lineage>
        <taxon>Eukaryota</taxon>
        <taxon>Fungi</taxon>
        <taxon>Dikarya</taxon>
        <taxon>Ascomycota</taxon>
        <taxon>Pezizomycotina</taxon>
        <taxon>Eurotiomycetes</taxon>
        <taxon>Eurotiomycetidae</taxon>
        <taxon>Eurotiales</taxon>
        <taxon>Aspergillaceae</taxon>
        <taxon>Penicillium</taxon>
    </lineage>
</organism>
<protein>
    <recommendedName>
        <fullName evidence="3">Aminoglycoside phosphotransferase domain-containing protein</fullName>
    </recommendedName>
</protein>
<proteinExistence type="predicted"/>
<dbReference type="STRING" id="60175.A0A1V6YCF2"/>
<evidence type="ECO:0000313" key="2">
    <source>
        <dbReference type="Proteomes" id="UP000191691"/>
    </source>
</evidence>
<evidence type="ECO:0008006" key="3">
    <source>
        <dbReference type="Google" id="ProtNLM"/>
    </source>
</evidence>
<dbReference type="Proteomes" id="UP000191691">
    <property type="component" value="Unassembled WGS sequence"/>
</dbReference>